<dbReference type="OrthoDB" id="34778at2157"/>
<dbReference type="InterPro" id="IPR007269">
    <property type="entry name" value="ICMT_MeTrfase"/>
</dbReference>
<evidence type="ECO:0000256" key="3">
    <source>
        <dbReference type="ARBA" id="ARBA00022989"/>
    </source>
</evidence>
<feature type="transmembrane region" description="Helical" evidence="5">
    <location>
        <begin position="39"/>
        <end position="60"/>
    </location>
</feature>
<evidence type="ECO:0000256" key="5">
    <source>
        <dbReference type="SAM" id="Phobius"/>
    </source>
</evidence>
<keyword evidence="7" id="KW-1185">Reference proteome</keyword>
<feature type="transmembrane region" description="Helical" evidence="5">
    <location>
        <begin position="128"/>
        <end position="155"/>
    </location>
</feature>
<proteinExistence type="predicted"/>
<evidence type="ECO:0000256" key="2">
    <source>
        <dbReference type="ARBA" id="ARBA00022692"/>
    </source>
</evidence>
<dbReference type="GO" id="GO:0032259">
    <property type="term" value="P:methylation"/>
    <property type="evidence" value="ECO:0007669"/>
    <property type="project" value="UniProtKB-KW"/>
</dbReference>
<dbReference type="Gene3D" id="1.20.120.1630">
    <property type="match status" value="1"/>
</dbReference>
<dbReference type="GO" id="GO:0016020">
    <property type="term" value="C:membrane"/>
    <property type="evidence" value="ECO:0007669"/>
    <property type="project" value="UniProtKB-SubCell"/>
</dbReference>
<accession>A0A6N0NZ10</accession>
<keyword evidence="2 5" id="KW-0812">Transmembrane</keyword>
<evidence type="ECO:0000313" key="6">
    <source>
        <dbReference type="EMBL" id="QKR00779.1"/>
    </source>
</evidence>
<dbReference type="PANTHER" id="PTHR43847">
    <property type="entry name" value="BLL3993 PROTEIN"/>
    <property type="match status" value="1"/>
</dbReference>
<dbReference type="EMBL" id="CP049074">
    <property type="protein sequence ID" value="QKR00779.1"/>
    <property type="molecule type" value="Genomic_DNA"/>
</dbReference>
<dbReference type="PANTHER" id="PTHR43847:SF1">
    <property type="entry name" value="BLL3993 PROTEIN"/>
    <property type="match status" value="1"/>
</dbReference>
<gene>
    <name evidence="6" type="ORF">GWK48_10610</name>
</gene>
<protein>
    <submittedName>
        <fullName evidence="6">Isoprenylcysteine carboxylmethyltransferase family protein</fullName>
    </submittedName>
</protein>
<organism evidence="6 7">
    <name type="scientific">Metallosphaera tengchongensis</name>
    <dbReference type="NCBI Taxonomy" id="1532350"/>
    <lineage>
        <taxon>Archaea</taxon>
        <taxon>Thermoproteota</taxon>
        <taxon>Thermoprotei</taxon>
        <taxon>Sulfolobales</taxon>
        <taxon>Sulfolobaceae</taxon>
        <taxon>Metallosphaera</taxon>
    </lineage>
</organism>
<keyword evidence="6" id="KW-0489">Methyltransferase</keyword>
<keyword evidence="4 5" id="KW-0472">Membrane</keyword>
<evidence type="ECO:0000313" key="7">
    <source>
        <dbReference type="Proteomes" id="UP000509301"/>
    </source>
</evidence>
<feature type="transmembrane region" description="Helical" evidence="5">
    <location>
        <begin position="72"/>
        <end position="93"/>
    </location>
</feature>
<dbReference type="RefSeq" id="WP_174632127.1">
    <property type="nucleotide sequence ID" value="NZ_CP049074.1"/>
</dbReference>
<comment type="subcellular location">
    <subcellularLocation>
        <location evidence="1">Membrane</location>
        <topology evidence="1">Multi-pass membrane protein</topology>
    </subcellularLocation>
</comment>
<dbReference type="AlphaFoldDB" id="A0A6N0NZ10"/>
<reference evidence="6 7" key="1">
    <citation type="submission" date="2020-02" db="EMBL/GenBank/DDBJ databases">
        <title>Comparative genome analysis reveals the metabolism and evolution of the thermophilic archaeal genus Metallosphaera.</title>
        <authorList>
            <person name="Jiang C."/>
        </authorList>
    </citation>
    <scope>NUCLEOTIDE SEQUENCE [LARGE SCALE GENOMIC DNA]</scope>
    <source>
        <strain evidence="6 7">Ric-A</strain>
    </source>
</reference>
<keyword evidence="6" id="KW-0808">Transferase</keyword>
<dbReference type="GeneID" id="55642399"/>
<evidence type="ECO:0000256" key="1">
    <source>
        <dbReference type="ARBA" id="ARBA00004141"/>
    </source>
</evidence>
<keyword evidence="3 5" id="KW-1133">Transmembrane helix</keyword>
<dbReference type="Proteomes" id="UP000509301">
    <property type="component" value="Chromosome"/>
</dbReference>
<dbReference type="InterPro" id="IPR052527">
    <property type="entry name" value="Metal_cation-efflux_comp"/>
</dbReference>
<evidence type="ECO:0000256" key="4">
    <source>
        <dbReference type="ARBA" id="ARBA00023136"/>
    </source>
</evidence>
<sequence>MFTLLFLTFYIWLVVDLTFAYLIPAVRRRRVVKRDYRDLAYLQLTIFAAIFLLFYFAFFSYYSGIGEVRSPLLYWLGVPLTFLGEGFRVWAIVTLGKYFTPVVEIQEGHGLVVKGPYRFVRHPAYTGALFAVLGMSLLTGSILSLVSFLLVFVGFQRRIANEEKVLISKFGDEYTQKFGRKKRLIPLIW</sequence>
<dbReference type="Pfam" id="PF04140">
    <property type="entry name" value="ICMT"/>
    <property type="match status" value="1"/>
</dbReference>
<dbReference type="GO" id="GO:0004671">
    <property type="term" value="F:protein C-terminal S-isoprenylcysteine carboxyl O-methyltransferase activity"/>
    <property type="evidence" value="ECO:0007669"/>
    <property type="project" value="InterPro"/>
</dbReference>
<dbReference type="KEGG" id="mten:GWK48_10610"/>
<name>A0A6N0NZ10_9CREN</name>